<evidence type="ECO:0000313" key="3">
    <source>
        <dbReference type="Proteomes" id="UP000824927"/>
    </source>
</evidence>
<sequence>MTDKPFSFWTSQNTAASFSEPGACQARATAFEKKIRRRNVIEFAAGGLVIVLFGAMAIMAASVGEWLFAAAGLAIGIAAIFVIAKLHRDGSAQPRVPEQTCREHLRAQLVRQRDLLRSVPMWYLAPFVPGLLGFYLVVTAKVAEVQGWTVAIDGVWLKVTGTAAFFVFVGWLNLYAAKKIDREIGALDRA</sequence>
<dbReference type="EMBL" id="JAHVKP010000001">
    <property type="protein sequence ID" value="MBY6217778.1"/>
    <property type="molecule type" value="Genomic_DNA"/>
</dbReference>
<feature type="transmembrane region" description="Helical" evidence="1">
    <location>
        <begin position="66"/>
        <end position="86"/>
    </location>
</feature>
<evidence type="ECO:0000256" key="1">
    <source>
        <dbReference type="SAM" id="Phobius"/>
    </source>
</evidence>
<accession>A0A9Q3XC45</accession>
<feature type="transmembrane region" description="Helical" evidence="1">
    <location>
        <begin position="121"/>
        <end position="143"/>
    </location>
</feature>
<keyword evidence="1" id="KW-0812">Transmembrane</keyword>
<feature type="transmembrane region" description="Helical" evidence="1">
    <location>
        <begin position="155"/>
        <end position="174"/>
    </location>
</feature>
<dbReference type="Proteomes" id="UP000824927">
    <property type="component" value="Unassembled WGS sequence"/>
</dbReference>
<feature type="transmembrane region" description="Helical" evidence="1">
    <location>
        <begin position="40"/>
        <end position="60"/>
    </location>
</feature>
<keyword evidence="1" id="KW-1133">Transmembrane helix</keyword>
<protein>
    <submittedName>
        <fullName evidence="2">Uncharacterized protein</fullName>
    </submittedName>
</protein>
<proteinExistence type="predicted"/>
<gene>
    <name evidence="2" type="ORF">KUV31_05420</name>
</gene>
<organism evidence="2 3">
    <name type="scientific">Qipengyuania aquimaris</name>
    <dbReference type="NCBI Taxonomy" id="255984"/>
    <lineage>
        <taxon>Bacteria</taxon>
        <taxon>Pseudomonadati</taxon>
        <taxon>Pseudomonadota</taxon>
        <taxon>Alphaproteobacteria</taxon>
        <taxon>Sphingomonadales</taxon>
        <taxon>Erythrobacteraceae</taxon>
        <taxon>Qipengyuania</taxon>
    </lineage>
</organism>
<name>A0A9Q3XC45_9SPHN</name>
<evidence type="ECO:0000313" key="2">
    <source>
        <dbReference type="EMBL" id="MBY6217778.1"/>
    </source>
</evidence>
<keyword evidence="1" id="KW-0472">Membrane</keyword>
<dbReference type="RefSeq" id="WP_222404799.1">
    <property type="nucleotide sequence ID" value="NZ_JAHVKP010000001.1"/>
</dbReference>
<comment type="caution">
    <text evidence="2">The sequence shown here is derived from an EMBL/GenBank/DDBJ whole genome shotgun (WGS) entry which is preliminary data.</text>
</comment>
<reference evidence="2" key="1">
    <citation type="submission" date="2021-06" db="EMBL/GenBank/DDBJ databases">
        <title>50 bacteria genomes isolated from Dapeng, Shenzhen, China.</title>
        <authorList>
            <person name="Zheng W."/>
            <person name="Yu S."/>
            <person name="Huang Y."/>
        </authorList>
    </citation>
    <scope>NUCLEOTIDE SEQUENCE</scope>
    <source>
        <strain evidence="2">DP4N28-2</strain>
    </source>
</reference>
<dbReference type="AlphaFoldDB" id="A0A9Q3XC45"/>